<dbReference type="Proteomes" id="UP000630528">
    <property type="component" value="Unassembled WGS sequence"/>
</dbReference>
<accession>A0A934TNQ9</accession>
<evidence type="ECO:0000256" key="2">
    <source>
        <dbReference type="ARBA" id="ARBA00022598"/>
    </source>
</evidence>
<comment type="caution">
    <text evidence="5">The sequence shown here is derived from an EMBL/GenBank/DDBJ whole genome shotgun (WGS) entry which is preliminary data.</text>
</comment>
<evidence type="ECO:0000313" key="6">
    <source>
        <dbReference type="Proteomes" id="UP000630528"/>
    </source>
</evidence>
<proteinExistence type="inferred from homology"/>
<reference evidence="5" key="1">
    <citation type="journal article" date="2012" name="J. Microbiol. Biotechnol.">
        <title>Ramlibacter ginsenosidimutans sp. nov., with ginsenoside-converting activity.</title>
        <authorList>
            <person name="Wang L."/>
            <person name="An D.S."/>
            <person name="Kim S.G."/>
            <person name="Jin F.X."/>
            <person name="Kim S.C."/>
            <person name="Lee S.T."/>
            <person name="Im W.T."/>
        </authorList>
    </citation>
    <scope>NUCLEOTIDE SEQUENCE</scope>
    <source>
        <strain evidence="5">KACC 17527</strain>
    </source>
</reference>
<dbReference type="Pfam" id="PF13193">
    <property type="entry name" value="AMP-binding_C"/>
    <property type="match status" value="1"/>
</dbReference>
<sequence>MSEFTHVAEVLAHWEARRPDALALRYAGVDRSWAQLAQRVRRNAAAQRAAGLQPGDRIAVLDLNHPSCLELTLACAQAGTANAVVNFRLAPAEIAYVINDAKVRVLFVGPEFAAAVEALRPTLPTLERVIRVGGPDDEYEGWLAASEPDPAIYPAAPDHCFLQLYTSGTTGFPKGAMLTHRGMLAHSRNLAATQDYGPDSRVQVAMPLFHVGGTSTALVALTSGASVFLMRTPDPAAALAMLESERITHTFYVPALMAVMNDVPGAGARDYSSLQALCYGASPMPMPVLRRALAMFPGVLYQVYGMTEQSGAVSLLPPADHADPAVAHRLLSAGKPITGVEIEIRAPATGERVPTGQPGELWVRSEQRMGGYWGKPEATAAAFTPDGWLRSGDGGHMDADGYIYITDRIKDLIISGGENIYPAEIERVLAEHPAILDVAVIGVPDERWGEVPKAVVVARPGASIDAHEVVAWCRERIAAFKCPKTIDVVAALPRNPTGKILKKDLRKPYWEGRERQVV</sequence>
<dbReference type="FunFam" id="3.30.300.30:FF:000008">
    <property type="entry name" value="2,3-dihydroxybenzoate-AMP ligase"/>
    <property type="match status" value="1"/>
</dbReference>
<dbReference type="NCBIfam" id="NF004837">
    <property type="entry name" value="PRK06187.1"/>
    <property type="match status" value="1"/>
</dbReference>
<dbReference type="PANTHER" id="PTHR43767:SF1">
    <property type="entry name" value="NONRIBOSOMAL PEPTIDE SYNTHASE PES1 (EUROFUNG)-RELATED"/>
    <property type="match status" value="1"/>
</dbReference>
<organism evidence="5 6">
    <name type="scientific">Ramlibacter ginsenosidimutans</name>
    <dbReference type="NCBI Taxonomy" id="502333"/>
    <lineage>
        <taxon>Bacteria</taxon>
        <taxon>Pseudomonadati</taxon>
        <taxon>Pseudomonadota</taxon>
        <taxon>Betaproteobacteria</taxon>
        <taxon>Burkholderiales</taxon>
        <taxon>Comamonadaceae</taxon>
        <taxon>Ramlibacter</taxon>
    </lineage>
</organism>
<feature type="domain" description="AMP-binding enzyme C-terminal" evidence="4">
    <location>
        <begin position="424"/>
        <end position="499"/>
    </location>
</feature>
<dbReference type="InterPro" id="IPR000873">
    <property type="entry name" value="AMP-dep_synth/lig_dom"/>
</dbReference>
<dbReference type="GO" id="GO:0016878">
    <property type="term" value="F:acid-thiol ligase activity"/>
    <property type="evidence" value="ECO:0007669"/>
    <property type="project" value="UniProtKB-ARBA"/>
</dbReference>
<dbReference type="InterPro" id="IPR050237">
    <property type="entry name" value="ATP-dep_AMP-bd_enzyme"/>
</dbReference>
<keyword evidence="6" id="KW-1185">Reference proteome</keyword>
<dbReference type="InterPro" id="IPR045851">
    <property type="entry name" value="AMP-bd_C_sf"/>
</dbReference>
<dbReference type="SUPFAM" id="SSF56801">
    <property type="entry name" value="Acetyl-CoA synthetase-like"/>
    <property type="match status" value="1"/>
</dbReference>
<dbReference type="Pfam" id="PF00501">
    <property type="entry name" value="AMP-binding"/>
    <property type="match status" value="1"/>
</dbReference>
<comment type="similarity">
    <text evidence="1">Belongs to the ATP-dependent AMP-binding enzyme family.</text>
</comment>
<protein>
    <submittedName>
        <fullName evidence="5">Long-chain-fatty-acid--CoA ligase</fullName>
    </submittedName>
</protein>
<evidence type="ECO:0000313" key="5">
    <source>
        <dbReference type="EMBL" id="MBK6004706.1"/>
    </source>
</evidence>
<dbReference type="Gene3D" id="3.40.50.12780">
    <property type="entry name" value="N-terminal domain of ligase-like"/>
    <property type="match status" value="1"/>
</dbReference>
<reference evidence="5" key="2">
    <citation type="submission" date="2021-01" db="EMBL/GenBank/DDBJ databases">
        <authorList>
            <person name="Kang M."/>
        </authorList>
    </citation>
    <scope>NUCLEOTIDE SEQUENCE</scope>
    <source>
        <strain evidence="5">KACC 17527</strain>
    </source>
</reference>
<dbReference type="AlphaFoldDB" id="A0A934TNQ9"/>
<feature type="domain" description="AMP-dependent synthetase/ligase" evidence="3">
    <location>
        <begin position="12"/>
        <end position="373"/>
    </location>
</feature>
<evidence type="ECO:0000259" key="3">
    <source>
        <dbReference type="Pfam" id="PF00501"/>
    </source>
</evidence>
<name>A0A934TNQ9_9BURK</name>
<dbReference type="InterPro" id="IPR042099">
    <property type="entry name" value="ANL_N_sf"/>
</dbReference>
<evidence type="ECO:0000259" key="4">
    <source>
        <dbReference type="Pfam" id="PF13193"/>
    </source>
</evidence>
<dbReference type="EMBL" id="JAEPWM010000001">
    <property type="protein sequence ID" value="MBK6004706.1"/>
    <property type="molecule type" value="Genomic_DNA"/>
</dbReference>
<gene>
    <name evidence="5" type="ORF">JJB11_01270</name>
</gene>
<dbReference type="PANTHER" id="PTHR43767">
    <property type="entry name" value="LONG-CHAIN-FATTY-ACID--COA LIGASE"/>
    <property type="match status" value="1"/>
</dbReference>
<dbReference type="Gene3D" id="3.30.300.30">
    <property type="match status" value="1"/>
</dbReference>
<dbReference type="InterPro" id="IPR025110">
    <property type="entry name" value="AMP-bd_C"/>
</dbReference>
<evidence type="ECO:0000256" key="1">
    <source>
        <dbReference type="ARBA" id="ARBA00006432"/>
    </source>
</evidence>
<dbReference type="RefSeq" id="WP_201166091.1">
    <property type="nucleotide sequence ID" value="NZ_JAEPWM010000001.1"/>
</dbReference>
<keyword evidence="2 5" id="KW-0436">Ligase</keyword>